<sequence>MDKDQGNSESADFSASKPEKIGGQDNSSANKQMVKSPVSKVGVVCDFTDTVSIRVKDKYFNVPRDLLVANSNFFDDALSHGEPKKFFLVLDDVDADIFNFFINVLLESSFSTTYKMSQHNASSRCRGTQSFLRLWKLSHRFNNRVVCALAEEALRTQCFESSTPEYWEQRYIRNTEAWMQRRVRGMQQCYNLCKEESIPFERDFVIVCANCPGQVVADHFDQLDPGFRAEVMKTFAIRMADPQVTKRKRDHEDEGKRNASGKRRCLNSGASSPMHPGLETVTKGTAASDAQ</sequence>
<proteinExistence type="predicted"/>
<accession>A0A2P5IE11</accession>
<gene>
    <name evidence="3" type="ORF">DHEL01_v200876</name>
</gene>
<protein>
    <recommendedName>
        <fullName evidence="2">BTB domain-containing protein</fullName>
    </recommendedName>
</protein>
<feature type="domain" description="BTB" evidence="2">
    <location>
        <begin position="45"/>
        <end position="114"/>
    </location>
</feature>
<keyword evidence="4" id="KW-1185">Reference proteome</keyword>
<feature type="compositionally biased region" description="Polar residues" evidence="1">
    <location>
        <begin position="282"/>
        <end position="291"/>
    </location>
</feature>
<dbReference type="PROSITE" id="PS50097">
    <property type="entry name" value="BTB"/>
    <property type="match status" value="1"/>
</dbReference>
<dbReference type="Proteomes" id="UP000094444">
    <property type="component" value="Unassembled WGS sequence"/>
</dbReference>
<dbReference type="EMBL" id="MAVT02000035">
    <property type="protein sequence ID" value="POS80736.1"/>
    <property type="molecule type" value="Genomic_DNA"/>
</dbReference>
<comment type="caution">
    <text evidence="3">The sequence shown here is derived from an EMBL/GenBank/DDBJ whole genome shotgun (WGS) entry which is preliminary data.</text>
</comment>
<dbReference type="InterPro" id="IPR000210">
    <property type="entry name" value="BTB/POZ_dom"/>
</dbReference>
<dbReference type="OrthoDB" id="194443at2759"/>
<feature type="region of interest" description="Disordered" evidence="1">
    <location>
        <begin position="242"/>
        <end position="291"/>
    </location>
</feature>
<evidence type="ECO:0000259" key="2">
    <source>
        <dbReference type="PROSITE" id="PS50097"/>
    </source>
</evidence>
<name>A0A2P5IE11_DIAHE</name>
<evidence type="ECO:0000313" key="3">
    <source>
        <dbReference type="EMBL" id="POS80736.1"/>
    </source>
</evidence>
<dbReference type="Pfam" id="PF00651">
    <property type="entry name" value="BTB"/>
    <property type="match status" value="1"/>
</dbReference>
<evidence type="ECO:0000256" key="1">
    <source>
        <dbReference type="SAM" id="MobiDB-lite"/>
    </source>
</evidence>
<reference evidence="3" key="1">
    <citation type="submission" date="2017-09" db="EMBL/GenBank/DDBJ databases">
        <title>Polyketide synthases of a Diaporthe helianthi virulent isolate.</title>
        <authorList>
            <person name="Baroncelli R."/>
        </authorList>
    </citation>
    <scope>NUCLEOTIDE SEQUENCE [LARGE SCALE GENOMIC DNA]</scope>
    <source>
        <strain evidence="3">7/96</strain>
    </source>
</reference>
<dbReference type="InterPro" id="IPR011333">
    <property type="entry name" value="SKP1/BTB/POZ_sf"/>
</dbReference>
<feature type="compositionally biased region" description="Polar residues" evidence="1">
    <location>
        <begin position="24"/>
        <end position="33"/>
    </location>
</feature>
<dbReference type="InParanoid" id="A0A2P5IE11"/>
<evidence type="ECO:0000313" key="4">
    <source>
        <dbReference type="Proteomes" id="UP000094444"/>
    </source>
</evidence>
<dbReference type="CDD" id="cd18186">
    <property type="entry name" value="BTB_POZ_ZBTB_KLHL-like"/>
    <property type="match status" value="1"/>
</dbReference>
<feature type="region of interest" description="Disordered" evidence="1">
    <location>
        <begin position="1"/>
        <end position="34"/>
    </location>
</feature>
<dbReference type="SUPFAM" id="SSF54695">
    <property type="entry name" value="POZ domain"/>
    <property type="match status" value="1"/>
</dbReference>
<dbReference type="AlphaFoldDB" id="A0A2P5IE11"/>
<dbReference type="Gene3D" id="3.30.710.10">
    <property type="entry name" value="Potassium Channel Kv1.1, Chain A"/>
    <property type="match status" value="1"/>
</dbReference>
<organism evidence="3 4">
    <name type="scientific">Diaporthe helianthi</name>
    <dbReference type="NCBI Taxonomy" id="158607"/>
    <lineage>
        <taxon>Eukaryota</taxon>
        <taxon>Fungi</taxon>
        <taxon>Dikarya</taxon>
        <taxon>Ascomycota</taxon>
        <taxon>Pezizomycotina</taxon>
        <taxon>Sordariomycetes</taxon>
        <taxon>Sordariomycetidae</taxon>
        <taxon>Diaporthales</taxon>
        <taxon>Diaporthaceae</taxon>
        <taxon>Diaporthe</taxon>
    </lineage>
</organism>